<evidence type="ECO:0000313" key="3">
    <source>
        <dbReference type="Proteomes" id="UP000813461"/>
    </source>
</evidence>
<comment type="caution">
    <text evidence="2">The sequence shown here is derived from an EMBL/GenBank/DDBJ whole genome shotgun (WGS) entry which is preliminary data.</text>
</comment>
<dbReference type="AlphaFoldDB" id="A0A8K0VR96"/>
<evidence type="ECO:0000259" key="1">
    <source>
        <dbReference type="Pfam" id="PF25041"/>
    </source>
</evidence>
<dbReference type="OrthoDB" id="3935714at2759"/>
<evidence type="ECO:0000313" key="2">
    <source>
        <dbReference type="EMBL" id="KAH7067096.1"/>
    </source>
</evidence>
<feature type="domain" description="E3 UFM1-protein ligase-like C-terminal" evidence="1">
    <location>
        <begin position="570"/>
        <end position="638"/>
    </location>
</feature>
<dbReference type="Pfam" id="PF25041">
    <property type="entry name" value="UFL1_C"/>
    <property type="match status" value="1"/>
</dbReference>
<organism evidence="2 3">
    <name type="scientific">Paraphoma chrysanthemicola</name>
    <dbReference type="NCBI Taxonomy" id="798071"/>
    <lineage>
        <taxon>Eukaryota</taxon>
        <taxon>Fungi</taxon>
        <taxon>Dikarya</taxon>
        <taxon>Ascomycota</taxon>
        <taxon>Pezizomycotina</taxon>
        <taxon>Dothideomycetes</taxon>
        <taxon>Pleosporomycetidae</taxon>
        <taxon>Pleosporales</taxon>
        <taxon>Pleosporineae</taxon>
        <taxon>Phaeosphaeriaceae</taxon>
        <taxon>Paraphoma</taxon>
    </lineage>
</organism>
<accession>A0A8K0VR96</accession>
<dbReference type="EMBL" id="JAGMVJ010000036">
    <property type="protein sequence ID" value="KAH7067096.1"/>
    <property type="molecule type" value="Genomic_DNA"/>
</dbReference>
<gene>
    <name evidence="2" type="ORF">FB567DRAFT_259475</name>
</gene>
<sequence length="660" mass="74091">MFSGEDVREVLGLFPPPVGHIAALPSLVQSVEGLSLVTLSHLQQAFGGIITQTSSRLPISDLSQQLNVGHDVITTLVLSQPEMALLSDGGDHVIPKVERDGINESLQEVLTNGIVSKKEFAQQAQIHTKSVERLVGLQEEQLVHYDDHVCTGTYETMLSEFISREIDAVMGNQYNTDIYARDLEQMPGSPPKWLVLSHLQRLVESRQLDDEVFVLELPELIRVQSKHFRGNNIQAWAMRLLSGELAYIDLEVLLNCWRSILYDSIDSVLSDFRALEGVKVVETFALSERWISKLVDQRLRGIHYKDEGAVDVAKDLGEKIQHGEKSAYAPGGYGHPHRLFPEKLYGNVVRMLEQSIEAALAEKPYTQYHRFGTIVLTDEQYIKEQEQLIESAKQSAATQWEQLKEKHENEIKFTISSPPDASVTSTSVQEALLKEKPTQKACDDQFWSTITELEAQNESAFATFWTDRVISRAHIYNAGLPAISDQKLHDQLADLLATYIQKELVPESISKARSQGLVLSRRTKKNISKLESTLSTAKDLPSLLTTLDKFTTKQTIPTPSPDQLAEYKSSMLQDLRRRMAKHQKPSDGPVLFLTLVVILFAKHNDGIVYATGKYAPKVLKLLKGKMDAEEYKMVEKWKEGAKTGTLRSEDREGMRGMAGA</sequence>
<proteinExistence type="predicted"/>
<protein>
    <recommendedName>
        <fullName evidence="1">E3 UFM1-protein ligase-like C-terminal domain-containing protein</fullName>
    </recommendedName>
</protein>
<keyword evidence="3" id="KW-1185">Reference proteome</keyword>
<name>A0A8K0VR96_9PLEO</name>
<dbReference type="Proteomes" id="UP000813461">
    <property type="component" value="Unassembled WGS sequence"/>
</dbReference>
<reference evidence="2" key="1">
    <citation type="journal article" date="2021" name="Nat. Commun.">
        <title>Genetic determinants of endophytism in the Arabidopsis root mycobiome.</title>
        <authorList>
            <person name="Mesny F."/>
            <person name="Miyauchi S."/>
            <person name="Thiergart T."/>
            <person name="Pickel B."/>
            <person name="Atanasova L."/>
            <person name="Karlsson M."/>
            <person name="Huettel B."/>
            <person name="Barry K.W."/>
            <person name="Haridas S."/>
            <person name="Chen C."/>
            <person name="Bauer D."/>
            <person name="Andreopoulos W."/>
            <person name="Pangilinan J."/>
            <person name="LaButti K."/>
            <person name="Riley R."/>
            <person name="Lipzen A."/>
            <person name="Clum A."/>
            <person name="Drula E."/>
            <person name="Henrissat B."/>
            <person name="Kohler A."/>
            <person name="Grigoriev I.V."/>
            <person name="Martin F.M."/>
            <person name="Hacquard S."/>
        </authorList>
    </citation>
    <scope>NUCLEOTIDE SEQUENCE</scope>
    <source>
        <strain evidence="2">MPI-SDFR-AT-0120</strain>
    </source>
</reference>
<dbReference type="InterPro" id="IPR056761">
    <property type="entry name" value="Ufl1-like_C"/>
</dbReference>